<feature type="compositionally biased region" description="Polar residues" evidence="1">
    <location>
        <begin position="1"/>
        <end position="23"/>
    </location>
</feature>
<keyword evidence="3" id="KW-1185">Reference proteome</keyword>
<comment type="caution">
    <text evidence="2">The sequence shown here is derived from an EMBL/GenBank/DDBJ whole genome shotgun (WGS) entry which is preliminary data.</text>
</comment>
<evidence type="ECO:0000313" key="3">
    <source>
        <dbReference type="Proteomes" id="UP000314294"/>
    </source>
</evidence>
<gene>
    <name evidence="2" type="ORF">EYF80_041355</name>
</gene>
<evidence type="ECO:0000256" key="1">
    <source>
        <dbReference type="SAM" id="MobiDB-lite"/>
    </source>
</evidence>
<proteinExistence type="predicted"/>
<organism evidence="2 3">
    <name type="scientific">Liparis tanakae</name>
    <name type="common">Tanaka's snailfish</name>
    <dbReference type="NCBI Taxonomy" id="230148"/>
    <lineage>
        <taxon>Eukaryota</taxon>
        <taxon>Metazoa</taxon>
        <taxon>Chordata</taxon>
        <taxon>Craniata</taxon>
        <taxon>Vertebrata</taxon>
        <taxon>Euteleostomi</taxon>
        <taxon>Actinopterygii</taxon>
        <taxon>Neopterygii</taxon>
        <taxon>Teleostei</taxon>
        <taxon>Neoteleostei</taxon>
        <taxon>Acanthomorphata</taxon>
        <taxon>Eupercaria</taxon>
        <taxon>Perciformes</taxon>
        <taxon>Cottioidei</taxon>
        <taxon>Cottales</taxon>
        <taxon>Liparidae</taxon>
        <taxon>Liparis</taxon>
    </lineage>
</organism>
<evidence type="ECO:0000313" key="2">
    <source>
        <dbReference type="EMBL" id="TNN48429.1"/>
    </source>
</evidence>
<sequence>MTTSCRAAADNSQDPKYTFNGHSDTAWGHDGQQHRQSKGQVTCTCNQIRVGAAGEPSETF</sequence>
<dbReference type="Proteomes" id="UP000314294">
    <property type="component" value="Unassembled WGS sequence"/>
</dbReference>
<protein>
    <submittedName>
        <fullName evidence="2">Uncharacterized protein</fullName>
    </submittedName>
</protein>
<dbReference type="EMBL" id="SRLO01000697">
    <property type="protein sequence ID" value="TNN48429.1"/>
    <property type="molecule type" value="Genomic_DNA"/>
</dbReference>
<name>A0A4Z2G4H1_9TELE</name>
<feature type="region of interest" description="Disordered" evidence="1">
    <location>
        <begin position="1"/>
        <end position="40"/>
    </location>
</feature>
<dbReference type="AlphaFoldDB" id="A0A4Z2G4H1"/>
<reference evidence="2 3" key="1">
    <citation type="submission" date="2019-03" db="EMBL/GenBank/DDBJ databases">
        <title>First draft genome of Liparis tanakae, snailfish: a comprehensive survey of snailfish specific genes.</title>
        <authorList>
            <person name="Kim W."/>
            <person name="Song I."/>
            <person name="Jeong J.-H."/>
            <person name="Kim D."/>
            <person name="Kim S."/>
            <person name="Ryu S."/>
            <person name="Song J.Y."/>
            <person name="Lee S.K."/>
        </authorList>
    </citation>
    <scope>NUCLEOTIDE SEQUENCE [LARGE SCALE GENOMIC DNA]</scope>
    <source>
        <tissue evidence="2">Muscle</tissue>
    </source>
</reference>
<accession>A0A4Z2G4H1</accession>